<feature type="region of interest" description="Disordered" evidence="10">
    <location>
        <begin position="139"/>
        <end position="160"/>
    </location>
</feature>
<evidence type="ECO:0000313" key="13">
    <source>
        <dbReference type="Proteomes" id="UP001219933"/>
    </source>
</evidence>
<evidence type="ECO:0000256" key="6">
    <source>
        <dbReference type="ARBA" id="ARBA00022691"/>
    </source>
</evidence>
<feature type="region of interest" description="Disordered" evidence="10">
    <location>
        <begin position="294"/>
        <end position="346"/>
    </location>
</feature>
<proteinExistence type="predicted"/>
<accession>A0AAF0F1S8</accession>
<name>A0AAF0F1S8_9BASI</name>
<reference evidence="12" key="1">
    <citation type="submission" date="2023-03" db="EMBL/GenBank/DDBJ databases">
        <title>Mating type loci evolution in Malassezia.</title>
        <authorList>
            <person name="Coelho M.A."/>
        </authorList>
    </citation>
    <scope>NUCLEOTIDE SEQUENCE</scope>
    <source>
        <strain evidence="12">CBS 11721</strain>
    </source>
</reference>
<dbReference type="Gene3D" id="3.40.50.150">
    <property type="entry name" value="Vaccinia Virus protein VP39"/>
    <property type="match status" value="1"/>
</dbReference>
<sequence>MATSASQLLIAEGDLVIVFASRDRTPVPLCVKRGEQLNNMFGNFQHDDMIGRPYGSKLHSRNRRGFVYLLRPSPELWTISLPHRTQILYAPDMSFITLKLNLSPGASVIEAGTGSGSFTHFLARTVACGPPIADQLSSVWKGESSSNSNSSNSTENGDASGGRVWSFEFHRERVEKAKEEFAAHGIDKIVSLAHRNVYKDGFGLEDAADALFLDLPAPWEAIPFAPAALKKKEMTRICCFSPCIEQVLRTVTTLSEHGFTDIATYESLVRTHDSLTNVGQLETVGSVIERIRTHERKREARREMQIAQSRAERAKKAQTDTGDKPVDAQDTSSSSPTPEPTSLPTG</sequence>
<feature type="domain" description="tRNA (adenine(58)-N(1))-methyltransferase catalytic subunit TRM61 C-terminal" evidence="11">
    <location>
        <begin position="65"/>
        <end position="127"/>
    </location>
</feature>
<feature type="compositionally biased region" description="Pro residues" evidence="10">
    <location>
        <begin position="337"/>
        <end position="346"/>
    </location>
</feature>
<comment type="subcellular location">
    <subcellularLocation>
        <location evidence="1">Nucleus</location>
    </subcellularLocation>
</comment>
<evidence type="ECO:0000256" key="1">
    <source>
        <dbReference type="ARBA" id="ARBA00004123"/>
    </source>
</evidence>
<dbReference type="InterPro" id="IPR014816">
    <property type="entry name" value="tRNA_MeTrfase_Gcd14"/>
</dbReference>
<dbReference type="InterPro" id="IPR049470">
    <property type="entry name" value="TRM61_C"/>
</dbReference>
<dbReference type="Gene3D" id="3.10.330.20">
    <property type="match status" value="1"/>
</dbReference>
<dbReference type="EC" id="2.1.1.220" evidence="2"/>
<evidence type="ECO:0000256" key="9">
    <source>
        <dbReference type="ARBA" id="ARBA00033309"/>
    </source>
</evidence>
<dbReference type="Proteomes" id="UP001219933">
    <property type="component" value="Chromosome 5"/>
</dbReference>
<keyword evidence="13" id="KW-1185">Reference proteome</keyword>
<dbReference type="InterPro" id="IPR029063">
    <property type="entry name" value="SAM-dependent_MTases_sf"/>
</dbReference>
<dbReference type="SUPFAM" id="SSF53335">
    <property type="entry name" value="S-adenosyl-L-methionine-dependent methyltransferases"/>
    <property type="match status" value="1"/>
</dbReference>
<dbReference type="PANTHER" id="PTHR12133:SF2">
    <property type="entry name" value="TRNA (ADENINE(58)-N(1))-METHYLTRANSFERASE CATALYTIC SUBUNIT TRMT61A"/>
    <property type="match status" value="1"/>
</dbReference>
<evidence type="ECO:0000259" key="11">
    <source>
        <dbReference type="Pfam" id="PF08704"/>
    </source>
</evidence>
<evidence type="ECO:0000256" key="10">
    <source>
        <dbReference type="SAM" id="MobiDB-lite"/>
    </source>
</evidence>
<feature type="domain" description="tRNA (adenine(58)-N(1))-methyltransferase catalytic subunit TRM61 C-terminal" evidence="11">
    <location>
        <begin position="156"/>
        <end position="327"/>
    </location>
</feature>
<evidence type="ECO:0000256" key="3">
    <source>
        <dbReference type="ARBA" id="ARBA00015963"/>
    </source>
</evidence>
<keyword evidence="7" id="KW-0819">tRNA processing</keyword>
<feature type="compositionally biased region" description="Low complexity" evidence="10">
    <location>
        <begin position="144"/>
        <end position="153"/>
    </location>
</feature>
<protein>
    <recommendedName>
        <fullName evidence="3">tRNA (adenine(58)-N(1))-methyltransferase catalytic subunit TRM61</fullName>
        <ecNumber evidence="2">2.1.1.220</ecNumber>
    </recommendedName>
    <alternativeName>
        <fullName evidence="9">tRNA(m1A58)-methyltransferase subunit TRM61</fullName>
    </alternativeName>
</protein>
<evidence type="ECO:0000313" key="12">
    <source>
        <dbReference type="EMBL" id="WFD36817.1"/>
    </source>
</evidence>
<keyword evidence="6" id="KW-0949">S-adenosyl-L-methionine</keyword>
<dbReference type="EMBL" id="CP119881">
    <property type="protein sequence ID" value="WFD36817.1"/>
    <property type="molecule type" value="Genomic_DNA"/>
</dbReference>
<dbReference type="Pfam" id="PF08704">
    <property type="entry name" value="GCD14"/>
    <property type="match status" value="2"/>
</dbReference>
<organism evidence="12 13">
    <name type="scientific">Malassezia cuniculi</name>
    <dbReference type="NCBI Taxonomy" id="948313"/>
    <lineage>
        <taxon>Eukaryota</taxon>
        <taxon>Fungi</taxon>
        <taxon>Dikarya</taxon>
        <taxon>Basidiomycota</taxon>
        <taxon>Ustilaginomycotina</taxon>
        <taxon>Malasseziomycetes</taxon>
        <taxon>Malasseziales</taxon>
        <taxon>Malasseziaceae</taxon>
        <taxon>Malassezia</taxon>
    </lineage>
</organism>
<gene>
    <name evidence="12" type="primary">TRM61</name>
    <name evidence="12" type="ORF">MCUN1_003707</name>
</gene>
<keyword evidence="5 12" id="KW-0808">Transferase</keyword>
<dbReference type="PROSITE" id="PS51620">
    <property type="entry name" value="SAM_TRM61"/>
    <property type="match status" value="1"/>
</dbReference>
<dbReference type="GO" id="GO:0030488">
    <property type="term" value="P:tRNA methylation"/>
    <property type="evidence" value="ECO:0007669"/>
    <property type="project" value="InterPro"/>
</dbReference>
<dbReference type="GO" id="GO:0031515">
    <property type="term" value="C:tRNA (m1A) methyltransferase complex"/>
    <property type="evidence" value="ECO:0007669"/>
    <property type="project" value="InterPro"/>
</dbReference>
<keyword evidence="4 12" id="KW-0489">Methyltransferase</keyword>
<feature type="compositionally biased region" description="Basic and acidic residues" evidence="10">
    <location>
        <begin position="294"/>
        <end position="327"/>
    </location>
</feature>
<dbReference type="AlphaFoldDB" id="A0AAF0F1S8"/>
<evidence type="ECO:0000256" key="5">
    <source>
        <dbReference type="ARBA" id="ARBA00022679"/>
    </source>
</evidence>
<evidence type="ECO:0000256" key="4">
    <source>
        <dbReference type="ARBA" id="ARBA00022603"/>
    </source>
</evidence>
<evidence type="ECO:0000256" key="7">
    <source>
        <dbReference type="ARBA" id="ARBA00022694"/>
    </source>
</evidence>
<dbReference type="PANTHER" id="PTHR12133">
    <property type="entry name" value="TRNA (ADENINE(58)-N(1))-METHYLTRANSFERASE"/>
    <property type="match status" value="1"/>
</dbReference>
<keyword evidence="8" id="KW-0539">Nucleus</keyword>
<dbReference type="GO" id="GO:0005634">
    <property type="term" value="C:nucleus"/>
    <property type="evidence" value="ECO:0007669"/>
    <property type="project" value="UniProtKB-SubCell"/>
</dbReference>
<evidence type="ECO:0000256" key="8">
    <source>
        <dbReference type="ARBA" id="ARBA00023242"/>
    </source>
</evidence>
<evidence type="ECO:0000256" key="2">
    <source>
        <dbReference type="ARBA" id="ARBA00012796"/>
    </source>
</evidence>
<dbReference type="GO" id="GO:0160107">
    <property type="term" value="F:tRNA (adenine(58)-N1)-methyltransferase activity"/>
    <property type="evidence" value="ECO:0007669"/>
    <property type="project" value="UniProtKB-EC"/>
</dbReference>